<accession>A0ABR6WMC5</accession>
<evidence type="ECO:0000313" key="3">
    <source>
        <dbReference type="Proteomes" id="UP000653358"/>
    </source>
</evidence>
<dbReference type="EMBL" id="WJBB01000010">
    <property type="protein sequence ID" value="MBC3797277.1"/>
    <property type="molecule type" value="Genomic_DNA"/>
</dbReference>
<organism evidence="2 3">
    <name type="scientific">Acetobacterium tundrae</name>
    <dbReference type="NCBI Taxonomy" id="132932"/>
    <lineage>
        <taxon>Bacteria</taxon>
        <taxon>Bacillati</taxon>
        <taxon>Bacillota</taxon>
        <taxon>Clostridia</taxon>
        <taxon>Eubacteriales</taxon>
        <taxon>Eubacteriaceae</taxon>
        <taxon>Acetobacterium</taxon>
    </lineage>
</organism>
<feature type="compositionally biased region" description="Polar residues" evidence="1">
    <location>
        <begin position="160"/>
        <end position="201"/>
    </location>
</feature>
<feature type="compositionally biased region" description="Basic and acidic residues" evidence="1">
    <location>
        <begin position="132"/>
        <end position="142"/>
    </location>
</feature>
<proteinExistence type="predicted"/>
<sequence length="201" mass="21759">MEVLSMDVARLQGNTATVTKKVDETTIKSDAASVGGQSSAQEANSYYKYDTIELSQDYLEYKTKSQNSSVESDANLLNAASAQEKPSEMPPQQSKDKASIVGNDVSTLQNTTSNDSVSTSTSTDDLSSYSETELKSLKDEGKITVAQYNSEIASRKITAKTENTQTVVDQTKETQNQAPQMQNTQTQSDQTKSTVANPSIL</sequence>
<protein>
    <submittedName>
        <fullName evidence="2">Uncharacterized protein</fullName>
    </submittedName>
</protein>
<dbReference type="Proteomes" id="UP000653358">
    <property type="component" value="Unassembled WGS sequence"/>
</dbReference>
<evidence type="ECO:0000256" key="1">
    <source>
        <dbReference type="SAM" id="MobiDB-lite"/>
    </source>
</evidence>
<comment type="caution">
    <text evidence="2">The sequence shown here is derived from an EMBL/GenBank/DDBJ whole genome shotgun (WGS) entry which is preliminary data.</text>
</comment>
<feature type="region of interest" description="Disordered" evidence="1">
    <location>
        <begin position="81"/>
        <end position="201"/>
    </location>
</feature>
<gene>
    <name evidence="2" type="ORF">GH807_09475</name>
</gene>
<evidence type="ECO:0000313" key="2">
    <source>
        <dbReference type="EMBL" id="MBC3797277.1"/>
    </source>
</evidence>
<keyword evidence="3" id="KW-1185">Reference proteome</keyword>
<feature type="compositionally biased region" description="Low complexity" evidence="1">
    <location>
        <begin position="111"/>
        <end position="131"/>
    </location>
</feature>
<dbReference type="RefSeq" id="WP_148606470.1">
    <property type="nucleotide sequence ID" value="NZ_RXYB01000044.1"/>
</dbReference>
<name>A0ABR6WMC5_9FIRM</name>
<reference evidence="2 3" key="1">
    <citation type="journal article" date="2020" name="mSystems">
        <title>Defining Genomic and Predicted Metabolic Features of the Acetobacterium Genus.</title>
        <authorList>
            <person name="Ross D.E."/>
            <person name="Marshall C.W."/>
            <person name="Gulliver D."/>
            <person name="May H.D."/>
            <person name="Norman R.S."/>
        </authorList>
    </citation>
    <scope>NUCLEOTIDE SEQUENCE [LARGE SCALE GENOMIC DNA]</scope>
    <source>
        <strain evidence="2 3">DSM 9173</strain>
    </source>
</reference>